<evidence type="ECO:0000313" key="1">
    <source>
        <dbReference type="EMBL" id="QLG73467.1"/>
    </source>
</evidence>
<dbReference type="KEGG" id="zmk:HG535_0E05510"/>
<dbReference type="EMBL" id="CP058608">
    <property type="protein sequence ID" value="QLG73467.1"/>
    <property type="molecule type" value="Genomic_DNA"/>
</dbReference>
<reference evidence="1 2" key="1">
    <citation type="submission" date="2020-07" db="EMBL/GenBank/DDBJ databases">
        <title>The yeast mating-type switching endonuclease HO is a domesticated member of an unorthodox homing genetic element family.</title>
        <authorList>
            <person name="Coughlan A.Y."/>
            <person name="Lombardi L."/>
            <person name="Braun-Galleani S."/>
            <person name="Martos A.R."/>
            <person name="Galeote V."/>
            <person name="Bigey F."/>
            <person name="Dequin S."/>
            <person name="Byrne K.P."/>
            <person name="Wolfe K.H."/>
        </authorList>
    </citation>
    <scope>NUCLEOTIDE SEQUENCE [LARGE SCALE GENOMIC DNA]</scope>
    <source>
        <strain evidence="1 2">NRRL Y-6702</strain>
    </source>
</reference>
<dbReference type="RefSeq" id="XP_037145194.1">
    <property type="nucleotide sequence ID" value="XM_037289299.1"/>
</dbReference>
<keyword evidence="2" id="KW-1185">Reference proteome</keyword>
<evidence type="ECO:0008006" key="3">
    <source>
        <dbReference type="Google" id="ProtNLM"/>
    </source>
</evidence>
<dbReference type="AlphaFoldDB" id="A0A7H9B4J1"/>
<name>A0A7H9B4J1_ZYGMR</name>
<evidence type="ECO:0000313" key="2">
    <source>
        <dbReference type="Proteomes" id="UP000509704"/>
    </source>
</evidence>
<sequence>MSWQTISTNNAVVTGTYALIKRHSKVFLPQELVDDVSVDEAKIVQMTYRRFMRLRPFISRRKMVRDTYTAYLRYKFKKENYALKRSMVVMEPQRCCIRKELWNSLMFFTKSVIYLPESKTCKYEISRDNTACRQILKNMLTMEFQKESIIYGSRLRDNKLYLNLRESFQYVKCEQHSNPNLMIIGEFDRYIIYLNELLHTRL</sequence>
<gene>
    <name evidence="1" type="ORF">HG535_0E05510</name>
</gene>
<dbReference type="GeneID" id="59237209"/>
<proteinExistence type="predicted"/>
<accession>A0A7H9B4J1</accession>
<organism evidence="1 2">
    <name type="scientific">Zygotorulaspora mrakii</name>
    <name type="common">Zygosaccharomyces mrakii</name>
    <dbReference type="NCBI Taxonomy" id="42260"/>
    <lineage>
        <taxon>Eukaryota</taxon>
        <taxon>Fungi</taxon>
        <taxon>Dikarya</taxon>
        <taxon>Ascomycota</taxon>
        <taxon>Saccharomycotina</taxon>
        <taxon>Saccharomycetes</taxon>
        <taxon>Saccharomycetales</taxon>
        <taxon>Saccharomycetaceae</taxon>
        <taxon>Zygotorulaspora</taxon>
    </lineage>
</organism>
<dbReference type="OrthoDB" id="3991133at2759"/>
<dbReference type="Proteomes" id="UP000509704">
    <property type="component" value="Chromosome 5"/>
</dbReference>
<protein>
    <recommendedName>
        <fullName evidence="3">Increased recombination centers protein 19</fullName>
    </recommendedName>
</protein>